<dbReference type="PANTHER" id="PTHR31025:SF22">
    <property type="entry name" value="IP13529P"/>
    <property type="match status" value="1"/>
</dbReference>
<sequence length="450" mass="50895">METVDDAIAAYIRSVLPSVISQQSLVGTLKDLGVETLEDLKYVQEADLSDVLRPTEARMLISRFKVWSDESAHSEATKDNFASGTSNPSPVRFSPSCQAVNAGNVVDSASSSYADTPSSKSSLCSTQSSKSHEDHDWHHDFAIPWSNMPSAVKTKLEKQERPSARERREIVRLIVDEILSVCKKPRKKHLAEVARRMVLKYPKSFKDIVARQTIGSGYDSLTKQFQCRVDNLKREGVTFQQKRPQRESLETDEGDEPKTKKIARDSYGCINWLPCSLPASETSETQKQKQQQLVNMHKEKEKDQNKIEKIMNATFCTQRKDIITGTDTSELMKMWPYLFEMCGAKAHFLKLTGVSLNSDFDVAMTKKCRRIQDYFQSLPRDRRNKITKILCDIKEASTSCAIAGTVQILLAYFNEAEDKIIVKVEDTCLPREVTDEQLPARPCIVVCGNY</sequence>
<keyword evidence="3" id="KW-1185">Reference proteome</keyword>
<reference evidence="2" key="1">
    <citation type="submission" date="2025-08" db="UniProtKB">
        <authorList>
            <consortium name="Ensembl"/>
        </authorList>
    </citation>
    <scope>IDENTIFICATION</scope>
</reference>
<feature type="region of interest" description="Disordered" evidence="1">
    <location>
        <begin position="238"/>
        <end position="259"/>
    </location>
</feature>
<evidence type="ECO:0000313" key="3">
    <source>
        <dbReference type="Proteomes" id="UP000261540"/>
    </source>
</evidence>
<accession>A0A3B3QRN9</accession>
<feature type="compositionally biased region" description="Low complexity" evidence="1">
    <location>
        <begin position="108"/>
        <end position="129"/>
    </location>
</feature>
<protein>
    <submittedName>
        <fullName evidence="2">Uncharacterized protein</fullName>
    </submittedName>
</protein>
<dbReference type="Ensembl" id="ENSPKIT00000032898.1">
    <property type="protein sequence ID" value="ENSPKIP00000008813.1"/>
    <property type="gene ID" value="ENSPKIG00000024151.1"/>
</dbReference>
<feature type="compositionally biased region" description="Polar residues" evidence="1">
    <location>
        <begin position="80"/>
        <end position="94"/>
    </location>
</feature>
<feature type="region of interest" description="Disordered" evidence="1">
    <location>
        <begin position="108"/>
        <end position="131"/>
    </location>
</feature>
<reference evidence="2" key="2">
    <citation type="submission" date="2025-09" db="UniProtKB">
        <authorList>
            <consortium name="Ensembl"/>
        </authorList>
    </citation>
    <scope>IDENTIFICATION</scope>
</reference>
<proteinExistence type="predicted"/>
<organism evidence="2 3">
    <name type="scientific">Paramormyrops kingsleyae</name>
    <dbReference type="NCBI Taxonomy" id="1676925"/>
    <lineage>
        <taxon>Eukaryota</taxon>
        <taxon>Metazoa</taxon>
        <taxon>Chordata</taxon>
        <taxon>Craniata</taxon>
        <taxon>Vertebrata</taxon>
        <taxon>Euteleostomi</taxon>
        <taxon>Actinopterygii</taxon>
        <taxon>Neopterygii</taxon>
        <taxon>Teleostei</taxon>
        <taxon>Osteoglossocephala</taxon>
        <taxon>Osteoglossomorpha</taxon>
        <taxon>Osteoglossiformes</taxon>
        <taxon>Mormyridae</taxon>
        <taxon>Paramormyrops</taxon>
    </lineage>
</organism>
<dbReference type="GeneTree" id="ENSGT00940000163828"/>
<feature type="region of interest" description="Disordered" evidence="1">
    <location>
        <begin position="75"/>
        <end position="94"/>
    </location>
</feature>
<evidence type="ECO:0000313" key="2">
    <source>
        <dbReference type="Ensembl" id="ENSPKIP00000008813.1"/>
    </source>
</evidence>
<dbReference type="PANTHER" id="PTHR31025">
    <property type="entry name" value="SI:CH211-196P9.1-RELATED"/>
    <property type="match status" value="1"/>
</dbReference>
<name>A0A3B3QRN9_9TELE</name>
<feature type="region of interest" description="Disordered" evidence="1">
    <location>
        <begin position="284"/>
        <end position="303"/>
    </location>
</feature>
<dbReference type="Proteomes" id="UP000261540">
    <property type="component" value="Unplaced"/>
</dbReference>
<evidence type="ECO:0000256" key="1">
    <source>
        <dbReference type="SAM" id="MobiDB-lite"/>
    </source>
</evidence>
<dbReference type="AlphaFoldDB" id="A0A3B3QRN9"/>